<dbReference type="Pfam" id="PF00071">
    <property type="entry name" value="Ras"/>
    <property type="match status" value="1"/>
</dbReference>
<dbReference type="PRINTS" id="PR00449">
    <property type="entry name" value="RASTRNSFRMNG"/>
</dbReference>
<gene>
    <name evidence="3" type="ORF">VC83_04265</name>
</gene>
<dbReference type="EMBL" id="KV441394">
    <property type="protein sequence ID" value="OAF59166.1"/>
    <property type="molecule type" value="Genomic_DNA"/>
</dbReference>
<dbReference type="AlphaFoldDB" id="A0A177AAK4"/>
<dbReference type="GO" id="GO:0005525">
    <property type="term" value="F:GTP binding"/>
    <property type="evidence" value="ECO:0007669"/>
    <property type="project" value="UniProtKB-KW"/>
</dbReference>
<keyword evidence="1" id="KW-0547">Nucleotide-binding</keyword>
<dbReference type="InterPro" id="IPR003578">
    <property type="entry name" value="Small_GTPase_Rho"/>
</dbReference>
<evidence type="ECO:0000313" key="3">
    <source>
        <dbReference type="EMBL" id="OAF59166.1"/>
    </source>
</evidence>
<sequence>MANSDPDSPVVSILFLGDAGCGKSTFFSRISQGAVGQQADRRIAPLRDGDQPFVYDIKFCNRPFRFRLYDTASPENWKLLRPDVVVLCFDVSQRLSMIHMQRYWINETIKSFMQERELPIIVLGLKRDLRSEEDPNGIIYPQEAYRIAQEMRCDKYMECSAVTGELLKEAWEDICKTGAQTTNKVDGLQGLSEGGCLIM</sequence>
<reference evidence="3" key="1">
    <citation type="submission" date="2016-03" db="EMBL/GenBank/DDBJ databases">
        <title>Updated assembly of Pseudogymnoascus destructans, the fungus causing white-nose syndrome of bats.</title>
        <authorList>
            <person name="Palmer J.M."/>
            <person name="Drees K.P."/>
            <person name="Foster J.T."/>
            <person name="Lindner D.L."/>
        </authorList>
    </citation>
    <scope>NUCLEOTIDE SEQUENCE [LARGE SCALE GENOMIC DNA]</scope>
    <source>
        <strain evidence="3">20631-21</strain>
    </source>
</reference>
<dbReference type="SUPFAM" id="SSF52540">
    <property type="entry name" value="P-loop containing nucleoside triphosphate hydrolases"/>
    <property type="match status" value="1"/>
</dbReference>
<evidence type="ECO:0008006" key="4">
    <source>
        <dbReference type="Google" id="ProtNLM"/>
    </source>
</evidence>
<dbReference type="Gene3D" id="3.40.50.300">
    <property type="entry name" value="P-loop containing nucleotide triphosphate hydrolases"/>
    <property type="match status" value="1"/>
</dbReference>
<dbReference type="VEuPathDB" id="FungiDB:GMDG_02237"/>
<evidence type="ECO:0000256" key="1">
    <source>
        <dbReference type="ARBA" id="ARBA00022741"/>
    </source>
</evidence>
<name>A0A177AAK4_9PEZI</name>
<dbReference type="GO" id="GO:0003924">
    <property type="term" value="F:GTPase activity"/>
    <property type="evidence" value="ECO:0007669"/>
    <property type="project" value="InterPro"/>
</dbReference>
<dbReference type="SMART" id="SM00174">
    <property type="entry name" value="RHO"/>
    <property type="match status" value="1"/>
</dbReference>
<dbReference type="InterPro" id="IPR001806">
    <property type="entry name" value="Small_GTPase"/>
</dbReference>
<dbReference type="SMART" id="SM00175">
    <property type="entry name" value="RAB"/>
    <property type="match status" value="1"/>
</dbReference>
<dbReference type="OrthoDB" id="25896at2759"/>
<dbReference type="PANTHER" id="PTHR24072">
    <property type="entry name" value="RHO FAMILY GTPASE"/>
    <property type="match status" value="1"/>
</dbReference>
<dbReference type="eggNOG" id="KOG0393">
    <property type="taxonomic scope" value="Eukaryota"/>
</dbReference>
<dbReference type="Proteomes" id="UP000077154">
    <property type="component" value="Unassembled WGS sequence"/>
</dbReference>
<dbReference type="RefSeq" id="XP_024324450.1">
    <property type="nucleotide sequence ID" value="XM_024467900.1"/>
</dbReference>
<proteinExistence type="predicted"/>
<dbReference type="GeneID" id="36287338"/>
<dbReference type="InterPro" id="IPR027417">
    <property type="entry name" value="P-loop_NTPase"/>
</dbReference>
<accession>A0A177AAK4</accession>
<organism evidence="3">
    <name type="scientific">Pseudogymnoascus destructans</name>
    <dbReference type="NCBI Taxonomy" id="655981"/>
    <lineage>
        <taxon>Eukaryota</taxon>
        <taxon>Fungi</taxon>
        <taxon>Dikarya</taxon>
        <taxon>Ascomycota</taxon>
        <taxon>Pezizomycotina</taxon>
        <taxon>Leotiomycetes</taxon>
        <taxon>Thelebolales</taxon>
        <taxon>Thelebolaceae</taxon>
        <taxon>Pseudogymnoascus</taxon>
    </lineage>
</organism>
<evidence type="ECO:0000256" key="2">
    <source>
        <dbReference type="ARBA" id="ARBA00023134"/>
    </source>
</evidence>
<keyword evidence="2" id="KW-0342">GTP-binding</keyword>
<dbReference type="GO" id="GO:0007264">
    <property type="term" value="P:small GTPase-mediated signal transduction"/>
    <property type="evidence" value="ECO:0007669"/>
    <property type="project" value="InterPro"/>
</dbReference>
<protein>
    <recommendedName>
        <fullName evidence="4">P-loop containing nucleoside triphosphate hydrolase protein</fullName>
    </recommendedName>
</protein>